<name>A0A517SCR0_9PLAN</name>
<dbReference type="EMBL" id="CP036271">
    <property type="protein sequence ID" value="QDT53886.1"/>
    <property type="molecule type" value="Genomic_DNA"/>
</dbReference>
<protein>
    <submittedName>
        <fullName evidence="1">Uncharacterized protein</fullName>
    </submittedName>
</protein>
<evidence type="ECO:0000313" key="2">
    <source>
        <dbReference type="Proteomes" id="UP000315700"/>
    </source>
</evidence>
<evidence type="ECO:0000313" key="1">
    <source>
        <dbReference type="EMBL" id="QDT53886.1"/>
    </source>
</evidence>
<organism evidence="1 2">
    <name type="scientific">Caulifigura coniformis</name>
    <dbReference type="NCBI Taxonomy" id="2527983"/>
    <lineage>
        <taxon>Bacteria</taxon>
        <taxon>Pseudomonadati</taxon>
        <taxon>Planctomycetota</taxon>
        <taxon>Planctomycetia</taxon>
        <taxon>Planctomycetales</taxon>
        <taxon>Planctomycetaceae</taxon>
        <taxon>Caulifigura</taxon>
    </lineage>
</organism>
<proteinExistence type="predicted"/>
<dbReference type="RefSeq" id="WP_145029467.1">
    <property type="nucleotide sequence ID" value="NZ_CP036271.1"/>
</dbReference>
<keyword evidence="2" id="KW-1185">Reference proteome</keyword>
<gene>
    <name evidence="1" type="ORF">Pan44_19120</name>
</gene>
<reference evidence="1 2" key="1">
    <citation type="submission" date="2019-02" db="EMBL/GenBank/DDBJ databases">
        <title>Deep-cultivation of Planctomycetes and their phenomic and genomic characterization uncovers novel biology.</title>
        <authorList>
            <person name="Wiegand S."/>
            <person name="Jogler M."/>
            <person name="Boedeker C."/>
            <person name="Pinto D."/>
            <person name="Vollmers J."/>
            <person name="Rivas-Marin E."/>
            <person name="Kohn T."/>
            <person name="Peeters S.H."/>
            <person name="Heuer A."/>
            <person name="Rast P."/>
            <person name="Oberbeckmann S."/>
            <person name="Bunk B."/>
            <person name="Jeske O."/>
            <person name="Meyerdierks A."/>
            <person name="Storesund J.E."/>
            <person name="Kallscheuer N."/>
            <person name="Luecker S."/>
            <person name="Lage O.M."/>
            <person name="Pohl T."/>
            <person name="Merkel B.J."/>
            <person name="Hornburger P."/>
            <person name="Mueller R.-W."/>
            <person name="Bruemmer F."/>
            <person name="Labrenz M."/>
            <person name="Spormann A.M."/>
            <person name="Op den Camp H."/>
            <person name="Overmann J."/>
            <person name="Amann R."/>
            <person name="Jetten M.S.M."/>
            <person name="Mascher T."/>
            <person name="Medema M.H."/>
            <person name="Devos D.P."/>
            <person name="Kaster A.-K."/>
            <person name="Ovreas L."/>
            <person name="Rohde M."/>
            <person name="Galperin M.Y."/>
            <person name="Jogler C."/>
        </authorList>
    </citation>
    <scope>NUCLEOTIDE SEQUENCE [LARGE SCALE GENOMIC DNA]</scope>
    <source>
        <strain evidence="1 2">Pan44</strain>
    </source>
</reference>
<dbReference type="InParanoid" id="A0A517SCR0"/>
<dbReference type="OrthoDB" id="9808492at2"/>
<sequence>MAQPSILPLGDESQTIVAATAGQPECIQSELSLIPPDMSAFREPAIGIYLQELEGLLTQCRVALLMGAGCSKCAGVPLMDELTSIVSRRLNGTSLEVLTGVLEGFEGAPRCTIEDVMSEIVDLVAIAERRALRGAAAPTVSVNGTSFSSDLLGTALDDVKREIAKAIIDPSKNKHIETHRALIRTIHGTLRAGRASTFPHAVDYFTLNYDTLIEDALSLERITTVDGFQGGATGWWDVSLYQQQVASARVYKLHGSIDWCLCDDDILPRRIRDGVAVASRKDHLMIWPAATKYRETQRDPYAQLVSLMRRSLRPDASEIVLCICGYAFADEHINFELDRALRESNGRLTFVVFTSDDAPAGQLKLWNDDPLLSERVRIHANRGFFHASTAYSTEHDLPWWRFEVLTHLLSGHR</sequence>
<dbReference type="AlphaFoldDB" id="A0A517SCR0"/>
<accession>A0A517SCR0</accession>
<dbReference type="Proteomes" id="UP000315700">
    <property type="component" value="Chromosome"/>
</dbReference>
<dbReference type="Pfam" id="PF13289">
    <property type="entry name" value="SIR2_2"/>
    <property type="match status" value="1"/>
</dbReference>
<dbReference type="KEGG" id="ccos:Pan44_19120"/>